<dbReference type="Gene3D" id="1.10.10.10">
    <property type="entry name" value="Winged helix-like DNA-binding domain superfamily/Winged helix DNA-binding domain"/>
    <property type="match status" value="1"/>
</dbReference>
<proteinExistence type="predicted"/>
<accession>A0A938Y9Y0</accession>
<evidence type="ECO:0008006" key="3">
    <source>
        <dbReference type="Google" id="ProtNLM"/>
    </source>
</evidence>
<dbReference type="AlphaFoldDB" id="A0A938Y9Y0"/>
<dbReference type="SUPFAM" id="SSF46785">
    <property type="entry name" value="Winged helix' DNA-binding domain"/>
    <property type="match status" value="1"/>
</dbReference>
<gene>
    <name evidence="1" type="ORF">JK386_08615</name>
</gene>
<dbReference type="InterPro" id="IPR036388">
    <property type="entry name" value="WH-like_DNA-bd_sf"/>
</dbReference>
<keyword evidence="2" id="KW-1185">Reference proteome</keyword>
<reference evidence="1" key="1">
    <citation type="submission" date="2021-01" db="EMBL/GenBank/DDBJ databases">
        <title>Novel species in genus Nocardioides.</title>
        <authorList>
            <person name="Zhang G."/>
        </authorList>
    </citation>
    <scope>NUCLEOTIDE SEQUENCE</scope>
    <source>
        <strain evidence="1">Zg-536</strain>
    </source>
</reference>
<dbReference type="RefSeq" id="WP_205291262.1">
    <property type="nucleotide sequence ID" value="NZ_CP074406.1"/>
</dbReference>
<organism evidence="1 2">
    <name type="scientific">Nocardioides faecalis</name>
    <dbReference type="NCBI Taxonomy" id="2803858"/>
    <lineage>
        <taxon>Bacteria</taxon>
        <taxon>Bacillati</taxon>
        <taxon>Actinomycetota</taxon>
        <taxon>Actinomycetes</taxon>
        <taxon>Propionibacteriales</taxon>
        <taxon>Nocardioidaceae</taxon>
        <taxon>Nocardioides</taxon>
    </lineage>
</organism>
<dbReference type="Proteomes" id="UP000663791">
    <property type="component" value="Unassembled WGS sequence"/>
</dbReference>
<comment type="caution">
    <text evidence="1">The sequence shown here is derived from an EMBL/GenBank/DDBJ whole genome shotgun (WGS) entry which is preliminary data.</text>
</comment>
<dbReference type="InterPro" id="IPR036390">
    <property type="entry name" value="WH_DNA-bd_sf"/>
</dbReference>
<sequence length="138" mass="14668">MTAPRGLAYWIRTIDRLLDEQVADAVEAAGLDRAAWPVLARLQLGSVRAEEAGTLLGPLTGGDVRGVLDRLVSDGLTEVRADEYRLTPAGEERVAALQDGPVRAVSDRATGDLDPAEAERVSGVLEQVARNLGWLAPA</sequence>
<evidence type="ECO:0000313" key="2">
    <source>
        <dbReference type="Proteomes" id="UP000663791"/>
    </source>
</evidence>
<name>A0A938Y9Y0_9ACTN</name>
<evidence type="ECO:0000313" key="1">
    <source>
        <dbReference type="EMBL" id="MBM9459964.1"/>
    </source>
</evidence>
<protein>
    <recommendedName>
        <fullName evidence="3">MarR family transcriptional regulator</fullName>
    </recommendedName>
</protein>
<dbReference type="EMBL" id="JAERTX010000006">
    <property type="protein sequence ID" value="MBM9459964.1"/>
    <property type="molecule type" value="Genomic_DNA"/>
</dbReference>